<name>A0A6G1HZJ7_9PEZI</name>
<dbReference type="PANTHER" id="PTHR43481">
    <property type="entry name" value="FRUCTOSE-1-PHOSPHATE PHOSPHATASE"/>
    <property type="match status" value="1"/>
</dbReference>
<keyword evidence="2" id="KW-1185">Reference proteome</keyword>
<dbReference type="InterPro" id="IPR006439">
    <property type="entry name" value="HAD-SF_hydro_IA"/>
</dbReference>
<dbReference type="Gene3D" id="1.10.150.240">
    <property type="entry name" value="Putative phosphatase, domain 2"/>
    <property type="match status" value="1"/>
</dbReference>
<dbReference type="InterPro" id="IPR023214">
    <property type="entry name" value="HAD_sf"/>
</dbReference>
<dbReference type="OrthoDB" id="40579at2759"/>
<sequence length="242" mass="25834">MASSHGDFSAPPEVTTFHGLLFDMDGTIIDSTPAIVKHWTTIGKELGVDPAVILATSHGRRSIDVLKAYDPSRATPEYVSKIEGQIPTLYGSDAVELPGSRTLLAGLEAAGAPWAIVTSGSRPLVAGWLELMKLTFPRNLVTAEDVPNGKPDPACYRLGYSKLYPEVMDEHRILVLEDAPAGVRAGKAAGFKVVAVATSHSVEEVLEAGADWVVKDLASVKLVGYEAEKQEVSIEITNAWVA</sequence>
<dbReference type="InterPro" id="IPR051806">
    <property type="entry name" value="HAD-like_SPP"/>
</dbReference>
<reference evidence="1" key="1">
    <citation type="journal article" date="2020" name="Stud. Mycol.">
        <title>101 Dothideomycetes genomes: a test case for predicting lifestyles and emergence of pathogens.</title>
        <authorList>
            <person name="Haridas S."/>
            <person name="Albert R."/>
            <person name="Binder M."/>
            <person name="Bloem J."/>
            <person name="Labutti K."/>
            <person name="Salamov A."/>
            <person name="Andreopoulos B."/>
            <person name="Baker S."/>
            <person name="Barry K."/>
            <person name="Bills G."/>
            <person name="Bluhm B."/>
            <person name="Cannon C."/>
            <person name="Castanera R."/>
            <person name="Culley D."/>
            <person name="Daum C."/>
            <person name="Ezra D."/>
            <person name="Gonzalez J."/>
            <person name="Henrissat B."/>
            <person name="Kuo A."/>
            <person name="Liang C."/>
            <person name="Lipzen A."/>
            <person name="Lutzoni F."/>
            <person name="Magnuson J."/>
            <person name="Mondo S."/>
            <person name="Nolan M."/>
            <person name="Ohm R."/>
            <person name="Pangilinan J."/>
            <person name="Park H.-J."/>
            <person name="Ramirez L."/>
            <person name="Alfaro M."/>
            <person name="Sun H."/>
            <person name="Tritt A."/>
            <person name="Yoshinaga Y."/>
            <person name="Zwiers L.-H."/>
            <person name="Turgeon B."/>
            <person name="Goodwin S."/>
            <person name="Spatafora J."/>
            <person name="Crous P."/>
            <person name="Grigoriev I."/>
        </authorList>
    </citation>
    <scope>NUCLEOTIDE SEQUENCE</scope>
    <source>
        <strain evidence="1">CBS 262.69</strain>
    </source>
</reference>
<organism evidence="1 2">
    <name type="scientific">Trichodelitschia bisporula</name>
    <dbReference type="NCBI Taxonomy" id="703511"/>
    <lineage>
        <taxon>Eukaryota</taxon>
        <taxon>Fungi</taxon>
        <taxon>Dikarya</taxon>
        <taxon>Ascomycota</taxon>
        <taxon>Pezizomycotina</taxon>
        <taxon>Dothideomycetes</taxon>
        <taxon>Dothideomycetes incertae sedis</taxon>
        <taxon>Phaeotrichales</taxon>
        <taxon>Phaeotrichaceae</taxon>
        <taxon>Trichodelitschia</taxon>
    </lineage>
</organism>
<dbReference type="NCBIfam" id="TIGR01509">
    <property type="entry name" value="HAD-SF-IA-v3"/>
    <property type="match status" value="1"/>
</dbReference>
<dbReference type="GO" id="GO:0050308">
    <property type="term" value="F:sugar-phosphatase activity"/>
    <property type="evidence" value="ECO:0007669"/>
    <property type="project" value="TreeGrafter"/>
</dbReference>
<protein>
    <submittedName>
        <fullName evidence="1">HAD-like protein</fullName>
    </submittedName>
</protein>
<dbReference type="SFLD" id="SFLDG01135">
    <property type="entry name" value="C1.5.6:_HAD__Beta-PGM__Phospha"/>
    <property type="match status" value="1"/>
</dbReference>
<dbReference type="InterPro" id="IPR036412">
    <property type="entry name" value="HAD-like_sf"/>
</dbReference>
<accession>A0A6G1HZJ7</accession>
<dbReference type="SFLD" id="SFLDG01129">
    <property type="entry name" value="C1.5:_HAD__Beta-PGM__Phosphata"/>
    <property type="match status" value="1"/>
</dbReference>
<dbReference type="AlphaFoldDB" id="A0A6G1HZJ7"/>
<dbReference type="SUPFAM" id="SSF56784">
    <property type="entry name" value="HAD-like"/>
    <property type="match status" value="1"/>
</dbReference>
<dbReference type="CDD" id="cd07527">
    <property type="entry name" value="HAD_ScGPP-like"/>
    <property type="match status" value="1"/>
</dbReference>
<dbReference type="PANTHER" id="PTHR43481:SF4">
    <property type="entry name" value="GLYCEROL-1-PHOSPHATE PHOSPHOHYDROLASE 1-RELATED"/>
    <property type="match status" value="1"/>
</dbReference>
<dbReference type="InterPro" id="IPR023198">
    <property type="entry name" value="PGP-like_dom2"/>
</dbReference>
<dbReference type="Proteomes" id="UP000799640">
    <property type="component" value="Unassembled WGS sequence"/>
</dbReference>
<dbReference type="Pfam" id="PF13419">
    <property type="entry name" value="HAD_2"/>
    <property type="match status" value="1"/>
</dbReference>
<dbReference type="Gene3D" id="3.40.50.1000">
    <property type="entry name" value="HAD superfamily/HAD-like"/>
    <property type="match status" value="1"/>
</dbReference>
<dbReference type="InterPro" id="IPR041492">
    <property type="entry name" value="HAD_2"/>
</dbReference>
<gene>
    <name evidence="1" type="ORF">EJ06DRAFT_492680</name>
</gene>
<dbReference type="EMBL" id="ML996693">
    <property type="protein sequence ID" value="KAF2401432.1"/>
    <property type="molecule type" value="Genomic_DNA"/>
</dbReference>
<proteinExistence type="predicted"/>
<dbReference type="SFLD" id="SFLDS00003">
    <property type="entry name" value="Haloacid_Dehalogenase"/>
    <property type="match status" value="1"/>
</dbReference>
<evidence type="ECO:0000313" key="2">
    <source>
        <dbReference type="Proteomes" id="UP000799640"/>
    </source>
</evidence>
<evidence type="ECO:0000313" key="1">
    <source>
        <dbReference type="EMBL" id="KAF2401432.1"/>
    </source>
</evidence>